<dbReference type="EMBL" id="BMOO01000003">
    <property type="protein sequence ID" value="GGM64392.1"/>
    <property type="molecule type" value="Genomic_DNA"/>
</dbReference>
<keyword evidence="2" id="KW-0540">Nuclease</keyword>
<sequence length="132" mass="14910">MTTPDHGLDALADVVRIVDGDTWVGYRMPEPRTVVGPSTHRLRGIDTHETDADGPAIRDRAQQEEAFTREWIHQGQQMWGPRHWPFRVTYAADVESGEGAFGRELVDLVRRADGQRLSDALRGEFTDIQADE</sequence>
<keyword evidence="3" id="KW-1185">Reference proteome</keyword>
<accession>A0A830FNH3</accession>
<name>A0A830FNH3_9EURY</name>
<evidence type="ECO:0000313" key="2">
    <source>
        <dbReference type="EMBL" id="MBP1953557.1"/>
    </source>
</evidence>
<comment type="caution">
    <text evidence="1">The sequence shown here is derived from an EMBL/GenBank/DDBJ whole genome shotgun (WGS) entry which is preliminary data.</text>
</comment>
<dbReference type="Proteomes" id="UP000765891">
    <property type="component" value="Unassembled WGS sequence"/>
</dbReference>
<keyword evidence="2" id="KW-0255">Endonuclease</keyword>
<dbReference type="RefSeq" id="WP_188871125.1">
    <property type="nucleotide sequence ID" value="NZ_BMOO01000003.1"/>
</dbReference>
<dbReference type="EMBL" id="JAGGKO010000001">
    <property type="protein sequence ID" value="MBP1953557.1"/>
    <property type="molecule type" value="Genomic_DNA"/>
</dbReference>
<dbReference type="Proteomes" id="UP000614609">
    <property type="component" value="Unassembled WGS sequence"/>
</dbReference>
<dbReference type="Gene3D" id="2.40.50.90">
    <property type="match status" value="1"/>
</dbReference>
<reference evidence="1" key="2">
    <citation type="submission" date="2020-09" db="EMBL/GenBank/DDBJ databases">
        <authorList>
            <person name="Sun Q."/>
            <person name="Ohkuma M."/>
        </authorList>
    </citation>
    <scope>NUCLEOTIDE SEQUENCE</scope>
    <source>
        <strain evidence="1">JCM 16108</strain>
    </source>
</reference>
<dbReference type="InterPro" id="IPR035437">
    <property type="entry name" value="SNase_OB-fold_sf"/>
</dbReference>
<keyword evidence="2" id="KW-0378">Hydrolase</keyword>
<protein>
    <submittedName>
        <fullName evidence="2">Endonuclease YncB(Thermonuclease family)</fullName>
    </submittedName>
</protein>
<reference evidence="2" key="3">
    <citation type="submission" date="2021-03" db="EMBL/GenBank/DDBJ databases">
        <title>Genomic Encyclopedia of Type Strains, Phase IV (KMG-IV): sequencing the most valuable type-strain genomes for metagenomic binning, comparative biology and taxonomic classification.</title>
        <authorList>
            <person name="Goeker M."/>
        </authorList>
    </citation>
    <scope>NUCLEOTIDE SEQUENCE</scope>
    <source>
        <strain evidence="2">DSM 22443</strain>
    </source>
</reference>
<dbReference type="GO" id="GO:0004519">
    <property type="term" value="F:endonuclease activity"/>
    <property type="evidence" value="ECO:0007669"/>
    <property type="project" value="UniProtKB-KW"/>
</dbReference>
<organism evidence="1 3">
    <name type="scientific">Halarchaeum rubridurum</name>
    <dbReference type="NCBI Taxonomy" id="489911"/>
    <lineage>
        <taxon>Archaea</taxon>
        <taxon>Methanobacteriati</taxon>
        <taxon>Methanobacteriota</taxon>
        <taxon>Stenosarchaea group</taxon>
        <taxon>Halobacteria</taxon>
        <taxon>Halobacteriales</taxon>
        <taxon>Halobacteriaceae</taxon>
    </lineage>
</organism>
<evidence type="ECO:0000313" key="1">
    <source>
        <dbReference type="EMBL" id="GGM64392.1"/>
    </source>
</evidence>
<dbReference type="AlphaFoldDB" id="A0A830FNH3"/>
<evidence type="ECO:0000313" key="3">
    <source>
        <dbReference type="Proteomes" id="UP000614609"/>
    </source>
</evidence>
<reference evidence="1" key="1">
    <citation type="journal article" date="2014" name="Int. J. Syst. Evol. Microbiol.">
        <title>Complete genome sequence of Corynebacterium casei LMG S-19264T (=DSM 44701T), isolated from a smear-ripened cheese.</title>
        <authorList>
            <consortium name="US DOE Joint Genome Institute (JGI-PGF)"/>
            <person name="Walter F."/>
            <person name="Albersmeier A."/>
            <person name="Kalinowski J."/>
            <person name="Ruckert C."/>
        </authorList>
    </citation>
    <scope>NUCLEOTIDE SEQUENCE</scope>
    <source>
        <strain evidence="1">JCM 16108</strain>
    </source>
</reference>
<proteinExistence type="predicted"/>
<dbReference type="SUPFAM" id="SSF50199">
    <property type="entry name" value="Staphylococcal nuclease"/>
    <property type="match status" value="1"/>
</dbReference>
<gene>
    <name evidence="1" type="ORF">GCM10009017_13030</name>
    <name evidence="2" type="ORF">J2752_000438</name>
</gene>